<dbReference type="SUPFAM" id="SSF54523">
    <property type="entry name" value="Pili subunits"/>
    <property type="match status" value="1"/>
</dbReference>
<keyword evidence="1" id="KW-0812">Transmembrane</keyword>
<keyword evidence="1" id="KW-0472">Membrane</keyword>
<feature type="non-terminal residue" evidence="2">
    <location>
        <position position="1"/>
    </location>
</feature>
<dbReference type="AlphaFoldDB" id="A0A382IBN6"/>
<reference evidence="2" key="1">
    <citation type="submission" date="2018-05" db="EMBL/GenBank/DDBJ databases">
        <authorList>
            <person name="Lanie J.A."/>
            <person name="Ng W.-L."/>
            <person name="Kazmierczak K.M."/>
            <person name="Andrzejewski T.M."/>
            <person name="Davidsen T.M."/>
            <person name="Wayne K.J."/>
            <person name="Tettelin H."/>
            <person name="Glass J.I."/>
            <person name="Rusch D."/>
            <person name="Podicherti R."/>
            <person name="Tsui H.-C.T."/>
            <person name="Winkler M.E."/>
        </authorList>
    </citation>
    <scope>NUCLEOTIDE SEQUENCE</scope>
</reference>
<keyword evidence="1" id="KW-1133">Transmembrane helix</keyword>
<organism evidence="2">
    <name type="scientific">marine metagenome</name>
    <dbReference type="NCBI Taxonomy" id="408172"/>
    <lineage>
        <taxon>unclassified sequences</taxon>
        <taxon>metagenomes</taxon>
        <taxon>ecological metagenomes</taxon>
    </lineage>
</organism>
<protein>
    <recommendedName>
        <fullName evidence="3">Type II secretion system protein GspG C-terminal domain-containing protein</fullName>
    </recommendedName>
</protein>
<sequence>VKDKAFTLIELLVVVAIIGILAAVGVVAYNGYTGAAKVNAAKTNHTNMVKKVSLIIQQCNLDGSVSMMSKWGNKTVFNINCYPNKFTFFSDYLINDMYNSSRWDNPYRAGQNNALQPGWCTNAASGGGGNVGFVWINGRDSMDHVTVCTCTKKPCGSSDILENKIYID</sequence>
<gene>
    <name evidence="2" type="ORF">METZ01_LOCUS249822</name>
</gene>
<feature type="transmembrane region" description="Helical" evidence="1">
    <location>
        <begin position="6"/>
        <end position="29"/>
    </location>
</feature>
<proteinExistence type="predicted"/>
<dbReference type="InterPro" id="IPR045584">
    <property type="entry name" value="Pilin-like"/>
</dbReference>
<dbReference type="Gene3D" id="3.30.700.10">
    <property type="entry name" value="Glycoprotein, Type 4 Pilin"/>
    <property type="match status" value="1"/>
</dbReference>
<evidence type="ECO:0008006" key="3">
    <source>
        <dbReference type="Google" id="ProtNLM"/>
    </source>
</evidence>
<dbReference type="Pfam" id="PF07963">
    <property type="entry name" value="N_methyl"/>
    <property type="match status" value="1"/>
</dbReference>
<evidence type="ECO:0000256" key="1">
    <source>
        <dbReference type="SAM" id="Phobius"/>
    </source>
</evidence>
<dbReference type="EMBL" id="UINC01066347">
    <property type="protein sequence ID" value="SVB96968.1"/>
    <property type="molecule type" value="Genomic_DNA"/>
</dbReference>
<dbReference type="NCBIfam" id="TIGR02532">
    <property type="entry name" value="IV_pilin_GFxxxE"/>
    <property type="match status" value="1"/>
</dbReference>
<dbReference type="InterPro" id="IPR012902">
    <property type="entry name" value="N_methyl_site"/>
</dbReference>
<name>A0A382IBN6_9ZZZZ</name>
<evidence type="ECO:0000313" key="2">
    <source>
        <dbReference type="EMBL" id="SVB96968.1"/>
    </source>
</evidence>
<accession>A0A382IBN6</accession>